<protein>
    <submittedName>
        <fullName evidence="3">Uncharacterized protein</fullName>
    </submittedName>
</protein>
<accession>S8AHP9</accession>
<proteinExistence type="predicted"/>
<dbReference type="HOGENOM" id="CLU_2084763_0_0_1"/>
<name>S8AHP9_DACHA</name>
<keyword evidence="4" id="KW-1185">Reference proteome</keyword>
<evidence type="ECO:0000256" key="2">
    <source>
        <dbReference type="SAM" id="Phobius"/>
    </source>
</evidence>
<dbReference type="EMBL" id="AQGS01000285">
    <property type="protein sequence ID" value="EPS40681.1"/>
    <property type="molecule type" value="Genomic_DNA"/>
</dbReference>
<evidence type="ECO:0000256" key="1">
    <source>
        <dbReference type="SAM" id="MobiDB-lite"/>
    </source>
</evidence>
<evidence type="ECO:0000313" key="4">
    <source>
        <dbReference type="Proteomes" id="UP000015100"/>
    </source>
</evidence>
<sequence>MSDELHHEKVGLSATATAPLPSDSNVSPREKSQDSDASNIGNGRLKTGWVPTILRPWSLLAFLLIYVGMFLTLIGLYVKSNREQGLSYEKESRQYLWTYGPTAVFTILVAFCGYLDY</sequence>
<keyword evidence="2" id="KW-0812">Transmembrane</keyword>
<evidence type="ECO:0000313" key="3">
    <source>
        <dbReference type="EMBL" id="EPS40681.1"/>
    </source>
</evidence>
<gene>
    <name evidence="3" type="ORF">H072_5439</name>
</gene>
<dbReference type="OrthoDB" id="4368957at2759"/>
<reference evidence="3 4" key="1">
    <citation type="journal article" date="2013" name="PLoS Genet.">
        <title>Genomic mechanisms accounting for the adaptation to parasitism in nematode-trapping fungi.</title>
        <authorList>
            <person name="Meerupati T."/>
            <person name="Andersson K.M."/>
            <person name="Friman E."/>
            <person name="Kumar D."/>
            <person name="Tunlid A."/>
            <person name="Ahren D."/>
        </authorList>
    </citation>
    <scope>NUCLEOTIDE SEQUENCE [LARGE SCALE GENOMIC DNA]</scope>
    <source>
        <strain evidence="3 4">CBS 200.50</strain>
    </source>
</reference>
<reference evidence="4" key="2">
    <citation type="submission" date="2013-04" db="EMBL/GenBank/DDBJ databases">
        <title>Genomic mechanisms accounting for the adaptation to parasitism in nematode-trapping fungi.</title>
        <authorList>
            <person name="Ahren D.G."/>
        </authorList>
    </citation>
    <scope>NUCLEOTIDE SEQUENCE [LARGE SCALE GENOMIC DNA]</scope>
    <source>
        <strain evidence="4">CBS 200.50</strain>
    </source>
</reference>
<dbReference type="AlphaFoldDB" id="S8AHP9"/>
<organism evidence="3 4">
    <name type="scientific">Dactylellina haptotyla (strain CBS 200.50)</name>
    <name type="common">Nematode-trapping fungus</name>
    <name type="synonym">Monacrosporium haptotylum</name>
    <dbReference type="NCBI Taxonomy" id="1284197"/>
    <lineage>
        <taxon>Eukaryota</taxon>
        <taxon>Fungi</taxon>
        <taxon>Dikarya</taxon>
        <taxon>Ascomycota</taxon>
        <taxon>Pezizomycotina</taxon>
        <taxon>Orbiliomycetes</taxon>
        <taxon>Orbiliales</taxon>
        <taxon>Orbiliaceae</taxon>
        <taxon>Dactylellina</taxon>
    </lineage>
</organism>
<keyword evidence="2" id="KW-1133">Transmembrane helix</keyword>
<feature type="transmembrane region" description="Helical" evidence="2">
    <location>
        <begin position="96"/>
        <end position="116"/>
    </location>
</feature>
<feature type="transmembrane region" description="Helical" evidence="2">
    <location>
        <begin position="57"/>
        <end position="76"/>
    </location>
</feature>
<dbReference type="Proteomes" id="UP000015100">
    <property type="component" value="Unassembled WGS sequence"/>
</dbReference>
<feature type="region of interest" description="Disordered" evidence="1">
    <location>
        <begin position="1"/>
        <end position="45"/>
    </location>
</feature>
<feature type="compositionally biased region" description="Basic and acidic residues" evidence="1">
    <location>
        <begin position="1"/>
        <end position="10"/>
    </location>
</feature>
<comment type="caution">
    <text evidence="3">The sequence shown here is derived from an EMBL/GenBank/DDBJ whole genome shotgun (WGS) entry which is preliminary data.</text>
</comment>
<keyword evidence="2" id="KW-0472">Membrane</keyword>